<dbReference type="GO" id="GO:0007162">
    <property type="term" value="P:negative regulation of cell adhesion"/>
    <property type="evidence" value="ECO:0007669"/>
    <property type="project" value="TreeGrafter"/>
</dbReference>
<dbReference type="OrthoDB" id="125363at2759"/>
<name>A0A8M1KBW5_CLUHA</name>
<dbReference type="InterPro" id="IPR002165">
    <property type="entry name" value="Plexin_repeat"/>
</dbReference>
<comment type="caution">
    <text evidence="13">Lacks conserved residue(s) required for the propagation of feature annotation.</text>
</comment>
<dbReference type="InterPro" id="IPR041019">
    <property type="entry name" value="TIG1_plexin"/>
</dbReference>
<evidence type="ECO:0000256" key="1">
    <source>
        <dbReference type="ARBA" id="ARBA00004251"/>
    </source>
</evidence>
<dbReference type="GeneID" id="105892196"/>
<keyword evidence="3" id="KW-1003">Cell membrane</keyword>
<organism evidence="17 18">
    <name type="scientific">Clupea harengus</name>
    <name type="common">Atlantic herring</name>
    <dbReference type="NCBI Taxonomy" id="7950"/>
    <lineage>
        <taxon>Eukaryota</taxon>
        <taxon>Metazoa</taxon>
        <taxon>Chordata</taxon>
        <taxon>Craniata</taxon>
        <taxon>Vertebrata</taxon>
        <taxon>Euteleostomi</taxon>
        <taxon>Actinopterygii</taxon>
        <taxon>Neopterygii</taxon>
        <taxon>Teleostei</taxon>
        <taxon>Clupei</taxon>
        <taxon>Clupeiformes</taxon>
        <taxon>Clupeoidei</taxon>
        <taxon>Clupeidae</taxon>
        <taxon>Clupea</taxon>
    </lineage>
</organism>
<dbReference type="SMART" id="SM00423">
    <property type="entry name" value="PSI"/>
    <property type="match status" value="3"/>
</dbReference>
<protein>
    <submittedName>
        <fullName evidence="18">Plexin-B1-like</fullName>
    </submittedName>
</protein>
<dbReference type="InterPro" id="IPR014756">
    <property type="entry name" value="Ig_E-set"/>
</dbReference>
<dbReference type="GO" id="GO:0030334">
    <property type="term" value="P:regulation of cell migration"/>
    <property type="evidence" value="ECO:0007669"/>
    <property type="project" value="TreeGrafter"/>
</dbReference>
<evidence type="ECO:0000259" key="16">
    <source>
        <dbReference type="PROSITE" id="PS51004"/>
    </source>
</evidence>
<keyword evidence="4" id="KW-0597">Phosphoprotein</keyword>
<evidence type="ECO:0000256" key="7">
    <source>
        <dbReference type="ARBA" id="ARBA00022737"/>
    </source>
</evidence>
<dbReference type="InterPro" id="IPR002909">
    <property type="entry name" value="IPT_dom"/>
</dbReference>
<keyword evidence="5 14" id="KW-0812">Transmembrane</keyword>
<gene>
    <name evidence="18" type="primary">LOC105892196</name>
</gene>
<dbReference type="SUPFAM" id="SSF101912">
    <property type="entry name" value="Sema domain"/>
    <property type="match status" value="1"/>
</dbReference>
<dbReference type="Pfam" id="PF24317">
    <property type="entry name" value="PSI_Plexin-B"/>
    <property type="match status" value="1"/>
</dbReference>
<keyword evidence="11" id="KW-0675">Receptor</keyword>
<dbReference type="GO" id="GO:0017154">
    <property type="term" value="F:semaphorin receptor activity"/>
    <property type="evidence" value="ECO:0007669"/>
    <property type="project" value="InterPro"/>
</dbReference>
<dbReference type="CDD" id="cd00603">
    <property type="entry name" value="IPT_PCSR"/>
    <property type="match status" value="2"/>
</dbReference>
<comment type="subcellular location">
    <subcellularLocation>
        <location evidence="1">Cell membrane</location>
        <topology evidence="1">Single-pass type I membrane protein</topology>
    </subcellularLocation>
</comment>
<feature type="transmembrane region" description="Helical" evidence="14">
    <location>
        <begin position="1220"/>
        <end position="1240"/>
    </location>
</feature>
<evidence type="ECO:0000256" key="8">
    <source>
        <dbReference type="ARBA" id="ARBA00022989"/>
    </source>
</evidence>
<dbReference type="InterPro" id="IPR015943">
    <property type="entry name" value="WD40/YVTN_repeat-like_dom_sf"/>
</dbReference>
<feature type="transmembrane region" description="Helical" evidence="14">
    <location>
        <begin position="1195"/>
        <end position="1213"/>
    </location>
</feature>
<dbReference type="Pfam" id="PF24479">
    <property type="entry name" value="PSI_PlexinA-B"/>
    <property type="match status" value="1"/>
</dbReference>
<evidence type="ECO:0000256" key="2">
    <source>
        <dbReference type="ARBA" id="ARBA00010297"/>
    </source>
</evidence>
<dbReference type="PANTHER" id="PTHR22625">
    <property type="entry name" value="PLEXIN"/>
    <property type="match status" value="1"/>
</dbReference>
<dbReference type="Gene3D" id="2.130.10.10">
    <property type="entry name" value="YVTN repeat-like/Quinoprotein amine dehydrogenase"/>
    <property type="match status" value="1"/>
</dbReference>
<sequence>MTSWLSVTVALLCVCARNVPCTGTQPFWSRTNIQSVVRDPQTGRVYVGATNNLYQLGPNLALEQRVVTGPKLDNVQCSPPITESCSDVKQKENENRLLLVYPGRGALIACGSVYRGVCSLLNLTDISHTFYYSEIGGKKTWVARGFYSITGLVSSVRLKRRSPPLDVLLVAKNFASLDGTDFLSVRGLRGEGGKRVVFESVAELPFASVSTMQDYSHEFYQMFQDGEYVYIVFTRLAGSKDSKGLTFVARFCTDDIYFYSYLELPLTCGGEDMVWAANVASAGPALARHLSESGEHGSTDPADKVLFGVFGPELGPARLCLYPLGSINRAFEEIRNTCYVHEGMAAGKEVVYQPYSSRQENPCRSKSLQTGMAVTYPCGDASLPDQLAGRRELALHSQSVFTWTDIVRAVAVVTETRHTVVFLGTTAGEVLKVHISNSAVLYDTIAADNTRSGINQNIFFDKNHSNVYVTSYKMIRKVPVQSCHLLADCQSCMSLRDPYCGWCVLEGRCSTEGDCGKAEEKNMWLWSPDQQCVTIQTFKPPFLSCLAQSQMVEMDIPLLPALKPGEKLECEFGSFHSSAQTQGTRVTCSLPEPTLIGWKPQNQDYVVVPVKIRVTGGVELVTGEFRFYSCAAVVGSEESRPCMTCVMSDWGCQWDTDTQACSDIDQTAEGAHIIKHRQTEKCPIFESPTPALISVGVKTPVSFVGRNLKTGKHYKIGTKLVKQFEDDVAHETGSKFNFRGFKFIFDEAQEVNVSLHVTDPDSGKRIDSTVTVLLYNCSVERDDCSVCQSAEAKYRCVWCSASQTCVHRDLCTEVQDVCATPTITDVSPRSGPMEGLISITIRGHNLGVTAQDIHSITVAKIPCIHQPHRYSPSVRVVCEIGPVQRPSGDSSPLPGPVVLELRGGRKARSSLLFTYQDPQPESFTPTSSLFNGGRVLTVSGSRLDTGSKEDVRVLVGEHPCQILSVGPQITCKMPAMNTCWTCNVTVKYGKNTTKELPGIFSYTPPFLLGHTPEQSFACGGRVISFRGFLSMVEKASITAAPPAGDTGADQLKEEEAFSKSPVMLQFRSPDVRGVHNLRLINVFLHLDGLNKSLTPFTYHPDPEFNALSPNPISASNTVTVTGRGFSKAMTAEEAEAFIGNIPCHIISLQDDRLVLQVPPTVIEKRQSGEMESTLEVKIKFGYGEWMVREPERRSVVVPVAVAISILLPLLLLVSLSVYFYMYGATAIHYTISLTFIFLRWDVQ</sequence>
<dbReference type="SUPFAM" id="SSF81296">
    <property type="entry name" value="E set domains"/>
    <property type="match status" value="3"/>
</dbReference>
<dbReference type="AlphaFoldDB" id="A0A8M1KBW5"/>
<dbReference type="InterPro" id="IPR036352">
    <property type="entry name" value="Semap_dom_sf"/>
</dbReference>
<accession>A0A8M1KBW5</accession>
<comment type="similarity">
    <text evidence="2">Belongs to the plexin family.</text>
</comment>
<dbReference type="PROSITE" id="PS51004">
    <property type="entry name" value="SEMA"/>
    <property type="match status" value="1"/>
</dbReference>
<evidence type="ECO:0000256" key="15">
    <source>
        <dbReference type="SAM" id="SignalP"/>
    </source>
</evidence>
<evidence type="ECO:0000256" key="9">
    <source>
        <dbReference type="ARBA" id="ARBA00023136"/>
    </source>
</evidence>
<dbReference type="SMART" id="SM00630">
    <property type="entry name" value="Sema"/>
    <property type="match status" value="1"/>
</dbReference>
<feature type="domain" description="Sema" evidence="16">
    <location>
        <begin position="1"/>
        <end position="480"/>
    </location>
</feature>
<dbReference type="GO" id="GO:0007411">
    <property type="term" value="P:axon guidance"/>
    <property type="evidence" value="ECO:0007669"/>
    <property type="project" value="UniProtKB-ARBA"/>
</dbReference>
<dbReference type="Pfam" id="PF01403">
    <property type="entry name" value="Sema"/>
    <property type="match status" value="1"/>
</dbReference>
<evidence type="ECO:0000256" key="6">
    <source>
        <dbReference type="ARBA" id="ARBA00022729"/>
    </source>
</evidence>
<dbReference type="RefSeq" id="XP_042559424.1">
    <property type="nucleotide sequence ID" value="XM_042703490.1"/>
</dbReference>
<evidence type="ECO:0000256" key="5">
    <source>
        <dbReference type="ARBA" id="ARBA00022692"/>
    </source>
</evidence>
<proteinExistence type="inferred from homology"/>
<keyword evidence="17" id="KW-1185">Reference proteome</keyword>
<keyword evidence="12" id="KW-0325">Glycoprotein</keyword>
<dbReference type="FunFam" id="2.60.40.10:FF:000131">
    <property type="entry name" value="Plexin A2"/>
    <property type="match status" value="1"/>
</dbReference>
<dbReference type="GO" id="GO:0008360">
    <property type="term" value="P:regulation of cell shape"/>
    <property type="evidence" value="ECO:0007669"/>
    <property type="project" value="TreeGrafter"/>
</dbReference>
<feature type="chain" id="PRO_5035438186" evidence="15">
    <location>
        <begin position="24"/>
        <end position="1243"/>
    </location>
</feature>
<evidence type="ECO:0000256" key="12">
    <source>
        <dbReference type="ARBA" id="ARBA00023180"/>
    </source>
</evidence>
<evidence type="ECO:0000313" key="18">
    <source>
        <dbReference type="RefSeq" id="XP_042559424.1"/>
    </source>
</evidence>
<dbReference type="Pfam" id="PF01833">
    <property type="entry name" value="TIG"/>
    <property type="match status" value="3"/>
</dbReference>
<keyword evidence="9 14" id="KW-0472">Membrane</keyword>
<evidence type="ECO:0000256" key="10">
    <source>
        <dbReference type="ARBA" id="ARBA00023157"/>
    </source>
</evidence>
<evidence type="ECO:0000256" key="11">
    <source>
        <dbReference type="ARBA" id="ARBA00023170"/>
    </source>
</evidence>
<dbReference type="GO" id="GO:0002116">
    <property type="term" value="C:semaphorin receptor complex"/>
    <property type="evidence" value="ECO:0007669"/>
    <property type="project" value="TreeGrafter"/>
</dbReference>
<evidence type="ECO:0000256" key="14">
    <source>
        <dbReference type="SAM" id="Phobius"/>
    </source>
</evidence>
<dbReference type="GO" id="GO:0050772">
    <property type="term" value="P:positive regulation of axonogenesis"/>
    <property type="evidence" value="ECO:0007669"/>
    <property type="project" value="TreeGrafter"/>
</dbReference>
<evidence type="ECO:0000256" key="13">
    <source>
        <dbReference type="PROSITE-ProRule" id="PRU00352"/>
    </source>
</evidence>
<reference evidence="18" key="1">
    <citation type="submission" date="2025-08" db="UniProtKB">
        <authorList>
            <consortium name="RefSeq"/>
        </authorList>
    </citation>
    <scope>IDENTIFICATION</scope>
</reference>
<evidence type="ECO:0000313" key="17">
    <source>
        <dbReference type="Proteomes" id="UP000515152"/>
    </source>
</evidence>
<dbReference type="SMART" id="SM00429">
    <property type="entry name" value="IPT"/>
    <property type="match status" value="2"/>
</dbReference>
<feature type="signal peptide" evidence="15">
    <location>
        <begin position="1"/>
        <end position="23"/>
    </location>
</feature>
<dbReference type="Gene3D" id="2.60.40.10">
    <property type="entry name" value="Immunoglobulins"/>
    <property type="match status" value="4"/>
</dbReference>
<dbReference type="InterPro" id="IPR016201">
    <property type="entry name" value="PSI"/>
</dbReference>
<dbReference type="InterPro" id="IPR001627">
    <property type="entry name" value="Semap_dom"/>
</dbReference>
<dbReference type="PANTHER" id="PTHR22625:SF9">
    <property type="entry name" value="PLEXIN-B2"/>
    <property type="match status" value="1"/>
</dbReference>
<dbReference type="Pfam" id="PF17960">
    <property type="entry name" value="TIG_plexin"/>
    <property type="match status" value="1"/>
</dbReference>
<dbReference type="InterPro" id="IPR057533">
    <property type="entry name" value="PSI_Plexin-B"/>
</dbReference>
<dbReference type="Proteomes" id="UP000515152">
    <property type="component" value="Chromosome 24"/>
</dbReference>
<evidence type="ECO:0000256" key="4">
    <source>
        <dbReference type="ARBA" id="ARBA00022553"/>
    </source>
</evidence>
<keyword evidence="6 15" id="KW-0732">Signal</keyword>
<dbReference type="SUPFAM" id="SSF103575">
    <property type="entry name" value="Plexin repeat"/>
    <property type="match status" value="1"/>
</dbReference>
<dbReference type="FunFam" id="2.60.40.10:FF:000203">
    <property type="entry name" value="Plexin B2"/>
    <property type="match status" value="1"/>
</dbReference>
<dbReference type="GO" id="GO:0005886">
    <property type="term" value="C:plasma membrane"/>
    <property type="evidence" value="ECO:0007669"/>
    <property type="project" value="UniProtKB-SubCell"/>
</dbReference>
<dbReference type="InterPro" id="IPR013783">
    <property type="entry name" value="Ig-like_fold"/>
</dbReference>
<dbReference type="KEGG" id="char:105892196"/>
<dbReference type="Pfam" id="PF01437">
    <property type="entry name" value="PSI"/>
    <property type="match status" value="1"/>
</dbReference>
<evidence type="ECO:0000256" key="3">
    <source>
        <dbReference type="ARBA" id="ARBA00022475"/>
    </source>
</evidence>
<keyword evidence="7" id="KW-0677">Repeat</keyword>
<dbReference type="InterPro" id="IPR031148">
    <property type="entry name" value="Plexin"/>
</dbReference>
<keyword evidence="10" id="KW-1015">Disulfide bond</keyword>
<keyword evidence="8 14" id="KW-1133">Transmembrane helix</keyword>